<evidence type="ECO:0000256" key="2">
    <source>
        <dbReference type="SAM" id="Phobius"/>
    </source>
</evidence>
<keyword evidence="2" id="KW-0812">Transmembrane</keyword>
<proteinExistence type="predicted"/>
<evidence type="ECO:0008006" key="5">
    <source>
        <dbReference type="Google" id="ProtNLM"/>
    </source>
</evidence>
<feature type="compositionally biased region" description="Low complexity" evidence="1">
    <location>
        <begin position="362"/>
        <end position="374"/>
    </location>
</feature>
<organism evidence="3 4">
    <name type="scientific">Prymnesium parvum</name>
    <name type="common">Toxic golden alga</name>
    <dbReference type="NCBI Taxonomy" id="97485"/>
    <lineage>
        <taxon>Eukaryota</taxon>
        <taxon>Haptista</taxon>
        <taxon>Haptophyta</taxon>
        <taxon>Prymnesiophyceae</taxon>
        <taxon>Prymnesiales</taxon>
        <taxon>Prymnesiaceae</taxon>
        <taxon>Prymnesium</taxon>
    </lineage>
</organism>
<evidence type="ECO:0000313" key="4">
    <source>
        <dbReference type="Proteomes" id="UP001515480"/>
    </source>
</evidence>
<feature type="region of interest" description="Disordered" evidence="1">
    <location>
        <begin position="345"/>
        <end position="374"/>
    </location>
</feature>
<sequence length="406" mass="43040">MEAQVGRRVRLLRPDGTRERALILCASEADETYQVELDDGTEAVVPLSAVEQLQPFETLPPPRANGATPPPAVAEALKAEGNALFKLRDPRAALDRYLLGLRELQADCRFEAGGRCLLKPPGRARGAARGALLLVVAADGASADVEYEPIGGGARGGALGARVRALLEAARRLGHGEAKEKGEEEEEEEGEEGGEVEEDGVARERVAMLVHPTHEELQCALLLNASKCSLLLRRWGEALARAGRAERVAAHARAGAERMGALRRTAVAVSARAALGMQRFGAATSHASRLLALPPPSDPEEAASAVKEARALVGEIHRRVGEVQRSNKRLAKELSAWVSAAMSASEEHVDATPQPQPSRPGSTAQASGSASSACSPNRLMEFVPFWGTLLVLVFLYVAVVLGARGL</sequence>
<keyword evidence="4" id="KW-1185">Reference proteome</keyword>
<dbReference type="SUPFAM" id="SSF48452">
    <property type="entry name" value="TPR-like"/>
    <property type="match status" value="1"/>
</dbReference>
<accession>A0AB34ISG7</accession>
<name>A0AB34ISG7_PRYPA</name>
<protein>
    <recommendedName>
        <fullName evidence="5">Peptidylprolyl isomerase</fullName>
    </recommendedName>
</protein>
<feature type="region of interest" description="Disordered" evidence="1">
    <location>
        <begin position="174"/>
        <end position="200"/>
    </location>
</feature>
<feature type="transmembrane region" description="Helical" evidence="2">
    <location>
        <begin position="382"/>
        <end position="403"/>
    </location>
</feature>
<gene>
    <name evidence="3" type="ORF">AB1Y20_008732</name>
</gene>
<dbReference type="InterPro" id="IPR011990">
    <property type="entry name" value="TPR-like_helical_dom_sf"/>
</dbReference>
<evidence type="ECO:0000313" key="3">
    <source>
        <dbReference type="EMBL" id="KAL1504965.1"/>
    </source>
</evidence>
<comment type="caution">
    <text evidence="3">The sequence shown here is derived from an EMBL/GenBank/DDBJ whole genome shotgun (WGS) entry which is preliminary data.</text>
</comment>
<feature type="compositionally biased region" description="Acidic residues" evidence="1">
    <location>
        <begin position="183"/>
        <end position="199"/>
    </location>
</feature>
<keyword evidence="2" id="KW-1133">Transmembrane helix</keyword>
<reference evidence="3 4" key="1">
    <citation type="journal article" date="2024" name="Science">
        <title>Giant polyketide synthase enzymes in the biosynthesis of giant marine polyether toxins.</title>
        <authorList>
            <person name="Fallon T.R."/>
            <person name="Shende V.V."/>
            <person name="Wierzbicki I.H."/>
            <person name="Pendleton A.L."/>
            <person name="Watervoot N.F."/>
            <person name="Auber R.P."/>
            <person name="Gonzalez D.J."/>
            <person name="Wisecaver J.H."/>
            <person name="Moore B.S."/>
        </authorList>
    </citation>
    <scope>NUCLEOTIDE SEQUENCE [LARGE SCALE GENOMIC DNA]</scope>
    <source>
        <strain evidence="3 4">12B1</strain>
    </source>
</reference>
<dbReference type="Proteomes" id="UP001515480">
    <property type="component" value="Unassembled WGS sequence"/>
</dbReference>
<dbReference type="Gene3D" id="1.25.40.10">
    <property type="entry name" value="Tetratricopeptide repeat domain"/>
    <property type="match status" value="1"/>
</dbReference>
<keyword evidence="2" id="KW-0472">Membrane</keyword>
<dbReference type="AlphaFoldDB" id="A0AB34ISG7"/>
<dbReference type="EMBL" id="JBGBPQ010000019">
    <property type="protein sequence ID" value="KAL1504965.1"/>
    <property type="molecule type" value="Genomic_DNA"/>
</dbReference>
<evidence type="ECO:0000256" key="1">
    <source>
        <dbReference type="SAM" id="MobiDB-lite"/>
    </source>
</evidence>